<dbReference type="SUPFAM" id="SSF57716">
    <property type="entry name" value="Glucocorticoid receptor-like (DNA-binding domain)"/>
    <property type="match status" value="2"/>
</dbReference>
<evidence type="ECO:0000256" key="8">
    <source>
        <dbReference type="SAM" id="MobiDB-lite"/>
    </source>
</evidence>
<dbReference type="NCBIfam" id="TIGR01664">
    <property type="entry name" value="DNA-3'-Pase"/>
    <property type="match status" value="1"/>
</dbReference>
<dbReference type="PANTHER" id="PTHR12083">
    <property type="entry name" value="BIFUNCTIONAL POLYNUCLEOTIDE PHOSPHATASE/KINASE"/>
    <property type="match status" value="1"/>
</dbReference>
<evidence type="ECO:0000313" key="10">
    <source>
        <dbReference type="EMBL" id="KAI9185412.1"/>
    </source>
</evidence>
<evidence type="ECO:0000256" key="1">
    <source>
        <dbReference type="ARBA" id="ARBA00004123"/>
    </source>
</evidence>
<protein>
    <recommendedName>
        <fullName evidence="9">PARP-type domain-containing protein</fullName>
    </recommendedName>
</protein>
<keyword evidence="3" id="KW-0677">Repeat</keyword>
<dbReference type="InterPro" id="IPR008906">
    <property type="entry name" value="HATC_C_dom"/>
</dbReference>
<dbReference type="PROSITE" id="PS50064">
    <property type="entry name" value="ZF_PARP_2"/>
    <property type="match status" value="2"/>
</dbReference>
<dbReference type="GO" id="GO:0046404">
    <property type="term" value="F:ATP-dependent polydeoxyribonucleotide 5'-hydroxyl-kinase activity"/>
    <property type="evidence" value="ECO:0007669"/>
    <property type="project" value="TreeGrafter"/>
</dbReference>
<dbReference type="InterPro" id="IPR036957">
    <property type="entry name" value="Znf_PARP_sf"/>
</dbReference>
<dbReference type="SUPFAM" id="SSF56784">
    <property type="entry name" value="HAD-like"/>
    <property type="match status" value="1"/>
</dbReference>
<keyword evidence="4" id="KW-0863">Zinc-finger</keyword>
<dbReference type="GO" id="GO:0046983">
    <property type="term" value="F:protein dimerization activity"/>
    <property type="evidence" value="ECO:0007669"/>
    <property type="project" value="InterPro"/>
</dbReference>
<keyword evidence="11" id="KW-1185">Reference proteome</keyword>
<dbReference type="InterPro" id="IPR036412">
    <property type="entry name" value="HAD-like_sf"/>
</dbReference>
<gene>
    <name evidence="10" type="ORF">LWI28_007017</name>
</gene>
<reference evidence="10" key="2">
    <citation type="submission" date="2023-02" db="EMBL/GenBank/DDBJ databases">
        <authorList>
            <person name="Swenson N.G."/>
            <person name="Wegrzyn J.L."/>
            <person name="Mcevoy S.L."/>
        </authorList>
    </citation>
    <scope>NUCLEOTIDE SEQUENCE</scope>
    <source>
        <strain evidence="10">91603</strain>
        <tissue evidence="10">Leaf</tissue>
    </source>
</reference>
<dbReference type="FunFam" id="3.30.1740.10:FF:000006">
    <property type="entry name" value="Poly [ADP-ribose] polymerase"/>
    <property type="match status" value="1"/>
</dbReference>
<evidence type="ECO:0000256" key="3">
    <source>
        <dbReference type="ARBA" id="ARBA00022737"/>
    </source>
</evidence>
<comment type="caution">
    <text evidence="10">The sequence shown here is derived from an EMBL/GenBank/DDBJ whole genome shotgun (WGS) entry which is preliminary data.</text>
</comment>
<dbReference type="GO" id="GO:0046403">
    <property type="term" value="F:polynucleotide 3'-phosphatase activity"/>
    <property type="evidence" value="ECO:0007669"/>
    <property type="project" value="TreeGrafter"/>
</dbReference>
<dbReference type="GO" id="GO:0008270">
    <property type="term" value="F:zinc ion binding"/>
    <property type="evidence" value="ECO:0007669"/>
    <property type="project" value="UniProtKB-KW"/>
</dbReference>
<sequence>MQFLHSYRATLCNPIISPYGFPFNKTLIHIHFHCFCSQKNPPRFSLSLPPMPTKIVTEYAKSDRSLCKKCSKAISKAALRLGSVLKNRGGFDSTHWHHLDCFPFNSEPIDSVESIQGFSSLESGDQEALKKLVVEGKNSAEEVSDGSKEGSQQLKQLMVQVTDEDRDEVGLEERKQKKHKNPPPAQPKTPRIIAEDPRGFESTKWHHMDCFPFTSEPIDSAESIQGFLSLESGDQEALKKLMVECKNSTEEVQVTNEGRDEVELEERSLKRSKYKKKEGAFGKLLAAKGCETNDDNYDPVVWWSTYGFQTPNLKRIARRILSLTTSSFGCEKNKSTFDWIHMKKMNGLDVNQLNNLVFVQFNAKLMNKHKREEERKVDVLLASDDSNAQGWIVDDDDDEVEPDLGLTWQMVGEASEADEMVQPQRSVRNVELSAPSREENLEMVFSTSDIKDSYKDAKLLPNWKAFRTIIFLEWDNGLHDSKKIAAFDFDGCLVNTSVKRIGADAWSLMYSSVPEKLQRLYNDGYKLIVFTNESNIDRWIKQRQKAVDSKIGRLSNFIKRVKVPIQVFIACGIGNGKAEDLFRKPKPGMWQIMEKHFNSGISIDMDQSFYVGDAAGRNKDHSDADIKFAQAIGLKFYVPEEYFGS</sequence>
<feature type="domain" description="PARP-type" evidence="9">
    <location>
        <begin position="55"/>
        <end position="137"/>
    </location>
</feature>
<dbReference type="InterPro" id="IPR006551">
    <property type="entry name" value="Polynucleotide_phosphatase"/>
</dbReference>
<evidence type="ECO:0000256" key="7">
    <source>
        <dbReference type="ARBA" id="ARBA00023242"/>
    </source>
</evidence>
<dbReference type="GO" id="GO:0005634">
    <property type="term" value="C:nucleus"/>
    <property type="evidence" value="ECO:0007669"/>
    <property type="project" value="UniProtKB-SubCell"/>
</dbReference>
<dbReference type="PANTHER" id="PTHR12083:SF9">
    <property type="entry name" value="BIFUNCTIONAL POLYNUCLEOTIDE PHOSPHATASE_KINASE"/>
    <property type="match status" value="1"/>
</dbReference>
<organism evidence="10 11">
    <name type="scientific">Acer negundo</name>
    <name type="common">Box elder</name>
    <dbReference type="NCBI Taxonomy" id="4023"/>
    <lineage>
        <taxon>Eukaryota</taxon>
        <taxon>Viridiplantae</taxon>
        <taxon>Streptophyta</taxon>
        <taxon>Embryophyta</taxon>
        <taxon>Tracheophyta</taxon>
        <taxon>Spermatophyta</taxon>
        <taxon>Magnoliopsida</taxon>
        <taxon>eudicotyledons</taxon>
        <taxon>Gunneridae</taxon>
        <taxon>Pentapetalae</taxon>
        <taxon>rosids</taxon>
        <taxon>malvids</taxon>
        <taxon>Sapindales</taxon>
        <taxon>Sapindaceae</taxon>
        <taxon>Hippocastanoideae</taxon>
        <taxon>Acereae</taxon>
        <taxon>Acer</taxon>
    </lineage>
</organism>
<evidence type="ECO:0000259" key="9">
    <source>
        <dbReference type="PROSITE" id="PS50064"/>
    </source>
</evidence>
<dbReference type="Pfam" id="PF00645">
    <property type="entry name" value="zf-PARP"/>
    <property type="match status" value="1"/>
</dbReference>
<keyword evidence="5" id="KW-0862">Zinc</keyword>
<dbReference type="SUPFAM" id="SSF53098">
    <property type="entry name" value="Ribonuclease H-like"/>
    <property type="match status" value="1"/>
</dbReference>
<name>A0AAD5J4K8_ACENE</name>
<keyword evidence="2" id="KW-0479">Metal-binding</keyword>
<dbReference type="InterPro" id="IPR013954">
    <property type="entry name" value="PNK3P"/>
</dbReference>
<accession>A0AAD5J4K8</accession>
<evidence type="ECO:0000256" key="5">
    <source>
        <dbReference type="ARBA" id="ARBA00022833"/>
    </source>
</evidence>
<dbReference type="AlphaFoldDB" id="A0AAD5J4K8"/>
<evidence type="ECO:0000256" key="2">
    <source>
        <dbReference type="ARBA" id="ARBA00022723"/>
    </source>
</evidence>
<dbReference type="InterPro" id="IPR012337">
    <property type="entry name" value="RNaseH-like_sf"/>
</dbReference>
<comment type="subcellular location">
    <subcellularLocation>
        <location evidence="1">Nucleus</location>
    </subcellularLocation>
</comment>
<proteinExistence type="predicted"/>
<dbReference type="FunFam" id="3.40.50.1000:FF:000198">
    <property type="entry name" value="Bifunctional polynucleotide phosphatase/kinase"/>
    <property type="match status" value="1"/>
</dbReference>
<evidence type="ECO:0000313" key="11">
    <source>
        <dbReference type="Proteomes" id="UP001064489"/>
    </source>
</evidence>
<dbReference type="Proteomes" id="UP001064489">
    <property type="component" value="Chromosome 3"/>
</dbReference>
<keyword evidence="6" id="KW-0238">DNA-binding</keyword>
<dbReference type="InterPro" id="IPR006549">
    <property type="entry name" value="HAD-SF_hydro_IIIA"/>
</dbReference>
<dbReference type="SMART" id="SM01336">
    <property type="entry name" value="zf-PARP"/>
    <property type="match status" value="2"/>
</dbReference>
<dbReference type="CDD" id="cd01625">
    <property type="entry name" value="HAD_PNP"/>
    <property type="match status" value="1"/>
</dbReference>
<dbReference type="EMBL" id="JAJSOW010000100">
    <property type="protein sequence ID" value="KAI9185412.1"/>
    <property type="molecule type" value="Genomic_DNA"/>
</dbReference>
<dbReference type="Gene3D" id="3.40.50.1000">
    <property type="entry name" value="HAD superfamily/HAD-like"/>
    <property type="match status" value="1"/>
</dbReference>
<dbReference type="NCBIfam" id="TIGR01662">
    <property type="entry name" value="HAD-SF-IIIA"/>
    <property type="match status" value="1"/>
</dbReference>
<evidence type="ECO:0000256" key="6">
    <source>
        <dbReference type="ARBA" id="ARBA00023125"/>
    </source>
</evidence>
<dbReference type="Pfam" id="PF05699">
    <property type="entry name" value="Dimer_Tnp_hAT"/>
    <property type="match status" value="1"/>
</dbReference>
<reference evidence="10" key="1">
    <citation type="journal article" date="2022" name="Plant J.">
        <title>Strategies of tolerance reflected in two North American maple genomes.</title>
        <authorList>
            <person name="McEvoy S.L."/>
            <person name="Sezen U.U."/>
            <person name="Trouern-Trend A."/>
            <person name="McMahon S.M."/>
            <person name="Schaberg P.G."/>
            <person name="Yang J."/>
            <person name="Wegrzyn J.L."/>
            <person name="Swenson N.G."/>
        </authorList>
    </citation>
    <scope>NUCLEOTIDE SEQUENCE</scope>
    <source>
        <strain evidence="10">91603</strain>
    </source>
</reference>
<evidence type="ECO:0000256" key="4">
    <source>
        <dbReference type="ARBA" id="ARBA00022771"/>
    </source>
</evidence>
<feature type="domain" description="PARP-type" evidence="9">
    <location>
        <begin position="205"/>
        <end position="242"/>
    </location>
</feature>
<dbReference type="Gene3D" id="3.30.1740.10">
    <property type="entry name" value="Zinc finger, PARP-type"/>
    <property type="match status" value="2"/>
</dbReference>
<feature type="region of interest" description="Disordered" evidence="8">
    <location>
        <begin position="160"/>
        <end position="192"/>
    </location>
</feature>
<dbReference type="Pfam" id="PF08645">
    <property type="entry name" value="PNK3P"/>
    <property type="match status" value="1"/>
</dbReference>
<keyword evidence="7" id="KW-0539">Nucleus</keyword>
<dbReference type="InterPro" id="IPR023214">
    <property type="entry name" value="HAD_sf"/>
</dbReference>
<dbReference type="GO" id="GO:0003690">
    <property type="term" value="F:double-stranded DNA binding"/>
    <property type="evidence" value="ECO:0007669"/>
    <property type="project" value="TreeGrafter"/>
</dbReference>
<dbReference type="GO" id="GO:0006281">
    <property type="term" value="P:DNA repair"/>
    <property type="evidence" value="ECO:0007669"/>
    <property type="project" value="TreeGrafter"/>
</dbReference>
<dbReference type="InterPro" id="IPR001510">
    <property type="entry name" value="Znf_PARP"/>
</dbReference>